<keyword evidence="1 6" id="KW-0645">Protease</keyword>
<evidence type="ECO:0000313" key="10">
    <source>
        <dbReference type="Proteomes" id="UP000294937"/>
    </source>
</evidence>
<dbReference type="InterPro" id="IPR011977">
    <property type="entry name" value="Pept_M3B_clade3"/>
</dbReference>
<dbReference type="SUPFAM" id="SSF55486">
    <property type="entry name" value="Metalloproteases ('zincins'), catalytic domain"/>
    <property type="match status" value="1"/>
</dbReference>
<dbReference type="InterPro" id="IPR001567">
    <property type="entry name" value="Pept_M3A_M3B_dom"/>
</dbReference>
<dbReference type="Pfam" id="PF08439">
    <property type="entry name" value="Peptidase_M3_N"/>
    <property type="match status" value="1"/>
</dbReference>
<evidence type="ECO:0000256" key="5">
    <source>
        <dbReference type="ARBA" id="ARBA00023049"/>
    </source>
</evidence>
<dbReference type="Pfam" id="PF01432">
    <property type="entry name" value="Peptidase_M3"/>
    <property type="match status" value="1"/>
</dbReference>
<keyword evidence="5 6" id="KW-0482">Metalloprotease</keyword>
<dbReference type="Gene3D" id="1.10.1370.20">
    <property type="entry name" value="Oligoendopeptidase f, C-terminal domain"/>
    <property type="match status" value="1"/>
</dbReference>
<evidence type="ECO:0000313" key="9">
    <source>
        <dbReference type="EMBL" id="TCS97033.1"/>
    </source>
</evidence>
<dbReference type="InterPro" id="IPR034006">
    <property type="entry name" value="M3B_PepF_2"/>
</dbReference>
<dbReference type="CDD" id="cd09607">
    <property type="entry name" value="M3B_PepF"/>
    <property type="match status" value="1"/>
</dbReference>
<feature type="domain" description="Peptidase M3A/M3B catalytic" evidence="7">
    <location>
        <begin position="203"/>
        <end position="581"/>
    </location>
</feature>
<dbReference type="Gene3D" id="1.20.140.70">
    <property type="entry name" value="Oligopeptidase f, N-terminal domain"/>
    <property type="match status" value="1"/>
</dbReference>
<evidence type="ECO:0000256" key="2">
    <source>
        <dbReference type="ARBA" id="ARBA00022723"/>
    </source>
</evidence>
<keyword evidence="10" id="KW-1185">Reference proteome</keyword>
<dbReference type="GO" id="GO:0006508">
    <property type="term" value="P:proteolysis"/>
    <property type="evidence" value="ECO:0007669"/>
    <property type="project" value="UniProtKB-KW"/>
</dbReference>
<sequence>MSQTYSQVWDLDVIFPGGSTSSSLDQHLKAIKRDFPALKEKILELDITTDDIDASEWIHCINGFQEISGRISEASAFISCLNAQNARDEQAQLLRGKSTQLLACLQSVQTSLESKITKLTDQAWNRLIDDERLQPISYQLSEIRTLARKKLSAEQEALVSDLSVDGYHAWGQMYNKIVGQIQIPIEENGEVVHLSAGQAANKMDHPDRSVRQKVFKAWEAAWQQEAPILSTVLNHLAGYRLQLYKHRGWDSFLKEPLDDNRMKKETLEVMWSAIEDAKHQLIPYLERKAGLLGVKRLSFSDVYAPLPGDQTSFTYEEAAQFIFEQFKTFHPDMAHFSRKAFEQRWIEAEDRPGKRPGGFCTSFPLKKQTRIFMTFAGTSNNVSTLAHELGHAYHQYVMTDLPLMAQKYAMNVAETASTFAELLVTDAAIKQSQSKETKITLLEEKLQRAVAFFMDIHTRFLFETRFHEARKQGPVSADDLCSLMIDAQKEGFAGILDDYHPHFWASKLHFFNTYVPFYNFPYTFGFLFSMGIYAQALSEGDSFAEKYVQLLRDTGSMTVEDLAMKHLGVDLTQRHFWDHAVQLVLADVEEFLALTES</sequence>
<comment type="cofactor">
    <cofactor evidence="6">
        <name>Zn(2+)</name>
        <dbReference type="ChEBI" id="CHEBI:29105"/>
    </cofactor>
    <text evidence="6">Binds 1 zinc ion.</text>
</comment>
<organism evidence="9 10">
    <name type="scientific">Hazenella coriacea</name>
    <dbReference type="NCBI Taxonomy" id="1179467"/>
    <lineage>
        <taxon>Bacteria</taxon>
        <taxon>Bacillati</taxon>
        <taxon>Bacillota</taxon>
        <taxon>Bacilli</taxon>
        <taxon>Bacillales</taxon>
        <taxon>Thermoactinomycetaceae</taxon>
        <taxon>Hazenella</taxon>
    </lineage>
</organism>
<evidence type="ECO:0000259" key="8">
    <source>
        <dbReference type="Pfam" id="PF08439"/>
    </source>
</evidence>
<dbReference type="PANTHER" id="PTHR34217:SF1">
    <property type="entry name" value="CARBOXYPEPTIDASE 1"/>
    <property type="match status" value="1"/>
</dbReference>
<evidence type="ECO:0000256" key="3">
    <source>
        <dbReference type="ARBA" id="ARBA00022801"/>
    </source>
</evidence>
<comment type="similarity">
    <text evidence="6">Belongs to the peptidase M3 family.</text>
</comment>
<dbReference type="GO" id="GO:0004181">
    <property type="term" value="F:metallocarboxypeptidase activity"/>
    <property type="evidence" value="ECO:0007669"/>
    <property type="project" value="InterPro"/>
</dbReference>
<dbReference type="InterPro" id="IPR001333">
    <property type="entry name" value="Peptidase_M32_Taq"/>
</dbReference>
<dbReference type="EMBL" id="SMAG01000001">
    <property type="protein sequence ID" value="TCS97033.1"/>
    <property type="molecule type" value="Genomic_DNA"/>
</dbReference>
<dbReference type="GO" id="GO:0004222">
    <property type="term" value="F:metalloendopeptidase activity"/>
    <property type="evidence" value="ECO:0007669"/>
    <property type="project" value="InterPro"/>
</dbReference>
<evidence type="ECO:0000256" key="4">
    <source>
        <dbReference type="ARBA" id="ARBA00022833"/>
    </source>
</evidence>
<keyword evidence="4 6" id="KW-0862">Zinc</keyword>
<evidence type="ECO:0000259" key="7">
    <source>
        <dbReference type="Pfam" id="PF01432"/>
    </source>
</evidence>
<dbReference type="Proteomes" id="UP000294937">
    <property type="component" value="Unassembled WGS sequence"/>
</dbReference>
<dbReference type="AlphaFoldDB" id="A0A4R3LAY7"/>
<dbReference type="GO" id="GO:0046872">
    <property type="term" value="F:metal ion binding"/>
    <property type="evidence" value="ECO:0007669"/>
    <property type="project" value="UniProtKB-UniRule"/>
</dbReference>
<protein>
    <submittedName>
        <fullName evidence="9">PepF/M3 family oligoendopeptidase</fullName>
    </submittedName>
</protein>
<dbReference type="InterPro" id="IPR013647">
    <property type="entry name" value="OligopepF_N_dom"/>
</dbReference>
<dbReference type="RefSeq" id="WP_131923393.1">
    <property type="nucleotide sequence ID" value="NZ_SMAG01000001.1"/>
</dbReference>
<comment type="caution">
    <text evidence="9">The sequence shown here is derived from an EMBL/GenBank/DDBJ whole genome shotgun (WGS) entry which is preliminary data.</text>
</comment>
<proteinExistence type="inferred from homology"/>
<feature type="domain" description="Oligopeptidase F N-terminal" evidence="8">
    <location>
        <begin position="116"/>
        <end position="181"/>
    </location>
</feature>
<dbReference type="OrthoDB" id="9769691at2"/>
<evidence type="ECO:0000256" key="1">
    <source>
        <dbReference type="ARBA" id="ARBA00022670"/>
    </source>
</evidence>
<keyword evidence="3 6" id="KW-0378">Hydrolase</keyword>
<reference evidence="9 10" key="1">
    <citation type="submission" date="2019-03" db="EMBL/GenBank/DDBJ databases">
        <title>Genomic Encyclopedia of Type Strains, Phase IV (KMG-IV): sequencing the most valuable type-strain genomes for metagenomic binning, comparative biology and taxonomic classification.</title>
        <authorList>
            <person name="Goeker M."/>
        </authorList>
    </citation>
    <scope>NUCLEOTIDE SEQUENCE [LARGE SCALE GENOMIC DNA]</scope>
    <source>
        <strain evidence="9 10">DSM 45707</strain>
    </source>
</reference>
<evidence type="ECO:0000256" key="6">
    <source>
        <dbReference type="RuleBase" id="RU003435"/>
    </source>
</evidence>
<name>A0A4R3LAY7_9BACL</name>
<keyword evidence="2 6" id="KW-0479">Metal-binding</keyword>
<gene>
    <name evidence="9" type="ORF">EDD58_101681</name>
</gene>
<accession>A0A4R3LAY7</accession>
<dbReference type="NCBIfam" id="TIGR02290">
    <property type="entry name" value="M3_fam_3"/>
    <property type="match status" value="1"/>
</dbReference>
<dbReference type="PANTHER" id="PTHR34217">
    <property type="entry name" value="METAL-DEPENDENT CARBOXYPEPTIDASE"/>
    <property type="match status" value="1"/>
</dbReference>
<dbReference type="InterPro" id="IPR042088">
    <property type="entry name" value="OligoPept_F_C"/>
</dbReference>